<proteinExistence type="predicted"/>
<accession>A0A8B2NGK8</accession>
<gene>
    <name evidence="3" type="ORF">DLJ53_26490</name>
</gene>
<dbReference type="CDD" id="cd03023">
    <property type="entry name" value="DsbA_Com1_like"/>
    <property type="match status" value="1"/>
</dbReference>
<dbReference type="PROSITE" id="PS51352">
    <property type="entry name" value="THIOREDOXIN_2"/>
    <property type="match status" value="1"/>
</dbReference>
<dbReference type="OrthoDB" id="9780147at2"/>
<feature type="chain" id="PRO_5032413196" evidence="1">
    <location>
        <begin position="20"/>
        <end position="257"/>
    </location>
</feature>
<reference evidence="3 4" key="1">
    <citation type="submission" date="2018-05" db="EMBL/GenBank/DDBJ databases">
        <title>Acuticoccus sediminis sp. nov., isolated from deep-sea sediment of Indian Ocean.</title>
        <authorList>
            <person name="Liu X."/>
            <person name="Lai Q."/>
            <person name="Du Y."/>
            <person name="Sun F."/>
            <person name="Zhang X."/>
            <person name="Wang S."/>
            <person name="Shao Z."/>
        </authorList>
    </citation>
    <scope>NUCLEOTIDE SEQUENCE [LARGE SCALE GENOMIC DNA]</scope>
    <source>
        <strain evidence="3 4">PTG4-2</strain>
    </source>
</reference>
<keyword evidence="4" id="KW-1185">Reference proteome</keyword>
<dbReference type="Pfam" id="PF01323">
    <property type="entry name" value="DSBA"/>
    <property type="match status" value="1"/>
</dbReference>
<evidence type="ECO:0000313" key="3">
    <source>
        <dbReference type="EMBL" id="RAH98261.1"/>
    </source>
</evidence>
<feature type="domain" description="Thioredoxin" evidence="2">
    <location>
        <begin position="16"/>
        <end position="252"/>
    </location>
</feature>
<sequence length="257" mass="27948">MIMFRPFLALAAMASVVIAAPAPLYAQQAADTPVLNRSDVETIVREYLVANPEVLEEAFMALQTKRQATADAERAEALASVRDDLESSTNSAVLGNPDGDVTLVEFFDYNCGFCRRALSDLDELIEGDPNLRVVLKELPVLGEGSVRAAAVSIAVHNIAPEAYPEFHKKLLSSEGRADDQVAFAVVDEMGLPRDEIEVAMRSDKVRDTVSESNRLARLLQIEGTPSYVIGDVVEQGAVGVDQLRARINQQRCGEDVC</sequence>
<dbReference type="SUPFAM" id="SSF52833">
    <property type="entry name" value="Thioredoxin-like"/>
    <property type="match status" value="1"/>
</dbReference>
<evidence type="ECO:0000256" key="1">
    <source>
        <dbReference type="SAM" id="SignalP"/>
    </source>
</evidence>
<dbReference type="Gene3D" id="3.40.30.10">
    <property type="entry name" value="Glutaredoxin"/>
    <property type="match status" value="1"/>
</dbReference>
<feature type="signal peptide" evidence="1">
    <location>
        <begin position="1"/>
        <end position="19"/>
    </location>
</feature>
<evidence type="ECO:0000259" key="2">
    <source>
        <dbReference type="PROSITE" id="PS51352"/>
    </source>
</evidence>
<evidence type="ECO:0000313" key="4">
    <source>
        <dbReference type="Proteomes" id="UP000249590"/>
    </source>
</evidence>
<dbReference type="InterPro" id="IPR036249">
    <property type="entry name" value="Thioredoxin-like_sf"/>
</dbReference>
<protein>
    <submittedName>
        <fullName evidence="3">Disulfide bond formation protein DsbA</fullName>
    </submittedName>
</protein>
<dbReference type="AlphaFoldDB" id="A0A8B2NGK8"/>
<organism evidence="3 4">
    <name type="scientific">Acuticoccus sediminis</name>
    <dbReference type="NCBI Taxonomy" id="2184697"/>
    <lineage>
        <taxon>Bacteria</taxon>
        <taxon>Pseudomonadati</taxon>
        <taxon>Pseudomonadota</taxon>
        <taxon>Alphaproteobacteria</taxon>
        <taxon>Hyphomicrobiales</taxon>
        <taxon>Amorphaceae</taxon>
        <taxon>Acuticoccus</taxon>
    </lineage>
</organism>
<dbReference type="InterPro" id="IPR041205">
    <property type="entry name" value="ScsC_N"/>
</dbReference>
<keyword evidence="1" id="KW-0732">Signal</keyword>
<comment type="caution">
    <text evidence="3">The sequence shown here is derived from an EMBL/GenBank/DDBJ whole genome shotgun (WGS) entry which is preliminary data.</text>
</comment>
<dbReference type="GO" id="GO:0016491">
    <property type="term" value="F:oxidoreductase activity"/>
    <property type="evidence" value="ECO:0007669"/>
    <property type="project" value="InterPro"/>
</dbReference>
<dbReference type="InterPro" id="IPR001853">
    <property type="entry name" value="DSBA-like_thioredoxin_dom"/>
</dbReference>
<dbReference type="EMBL" id="QHHQ01000007">
    <property type="protein sequence ID" value="RAH98261.1"/>
    <property type="molecule type" value="Genomic_DNA"/>
</dbReference>
<name>A0A8B2NGK8_9HYPH</name>
<dbReference type="InterPro" id="IPR013766">
    <property type="entry name" value="Thioredoxin_domain"/>
</dbReference>
<dbReference type="Pfam" id="PF18312">
    <property type="entry name" value="ScsC_N"/>
    <property type="match status" value="1"/>
</dbReference>
<dbReference type="Proteomes" id="UP000249590">
    <property type="component" value="Unassembled WGS sequence"/>
</dbReference>